<dbReference type="Proteomes" id="UP000680348">
    <property type="component" value="Unassembled WGS sequence"/>
</dbReference>
<protein>
    <submittedName>
        <fullName evidence="1">Uncharacterized protein</fullName>
    </submittedName>
</protein>
<sequence>MASSLQLIAAGLVVLAPLVMTVDDASAATRINATNMSCANLQAVLGAQGGAVVSYRSMRTGGALYERFVRNRNFCQPGETAKSVSVPTADQASCPVRKCIESIEAR</sequence>
<comment type="caution">
    <text evidence="1">The sequence shown here is derived from an EMBL/GenBank/DDBJ whole genome shotgun (WGS) entry which is preliminary data.</text>
</comment>
<dbReference type="AlphaFoldDB" id="A0A942I3N3"/>
<organism evidence="1 2">
    <name type="scientific">Pseudaminobacter soli</name>
    <name type="common">ex Zhang et al. 2022</name>
    <dbReference type="NCBI Taxonomy" id="2831468"/>
    <lineage>
        <taxon>Bacteria</taxon>
        <taxon>Pseudomonadati</taxon>
        <taxon>Pseudomonadota</taxon>
        <taxon>Alphaproteobacteria</taxon>
        <taxon>Hyphomicrobiales</taxon>
        <taxon>Phyllobacteriaceae</taxon>
        <taxon>Pseudaminobacter</taxon>
    </lineage>
</organism>
<proteinExistence type="predicted"/>
<keyword evidence="2" id="KW-1185">Reference proteome</keyword>
<dbReference type="RefSeq" id="WP_188257095.1">
    <property type="nucleotide sequence ID" value="NZ_JABVCF010000014.1"/>
</dbReference>
<evidence type="ECO:0000313" key="2">
    <source>
        <dbReference type="Proteomes" id="UP000680348"/>
    </source>
</evidence>
<gene>
    <name evidence="1" type="ORF">KEU06_23265</name>
</gene>
<evidence type="ECO:0000313" key="1">
    <source>
        <dbReference type="EMBL" id="MBS3651542.1"/>
    </source>
</evidence>
<accession>A0A942I3N3</accession>
<dbReference type="EMBL" id="JAGWCR010000014">
    <property type="protein sequence ID" value="MBS3651542.1"/>
    <property type="molecule type" value="Genomic_DNA"/>
</dbReference>
<reference evidence="1" key="1">
    <citation type="submission" date="2021-04" db="EMBL/GenBank/DDBJ databases">
        <title>Pseudaminobacter soli sp. nov., isolated from paddy soil contaminated by heavy metals.</title>
        <authorList>
            <person name="Zhang K."/>
        </authorList>
    </citation>
    <scope>NUCLEOTIDE SEQUENCE</scope>
    <source>
        <strain evidence="1">19-2017</strain>
    </source>
</reference>
<name>A0A942I3N3_9HYPH</name>